<dbReference type="InterPro" id="IPR036397">
    <property type="entry name" value="RNaseH_sf"/>
</dbReference>
<dbReference type="Gene3D" id="3.30.420.10">
    <property type="entry name" value="Ribonuclease H-like superfamily/Ribonuclease H"/>
    <property type="match status" value="1"/>
</dbReference>
<proteinExistence type="predicted"/>
<comment type="caution">
    <text evidence="1">The sequence shown here is derived from an EMBL/GenBank/DDBJ whole genome shotgun (WGS) entry which is preliminary data.</text>
</comment>
<reference evidence="1 2" key="1">
    <citation type="journal article" date="2019" name="Sci. Rep.">
        <title>Orb-weaving spider Araneus ventricosus genome elucidates the spidroin gene catalogue.</title>
        <authorList>
            <person name="Kono N."/>
            <person name="Nakamura H."/>
            <person name="Ohtoshi R."/>
            <person name="Moran D.A.P."/>
            <person name="Shinohara A."/>
            <person name="Yoshida Y."/>
            <person name="Fujiwara M."/>
            <person name="Mori M."/>
            <person name="Tomita M."/>
            <person name="Arakawa K."/>
        </authorList>
    </citation>
    <scope>NUCLEOTIDE SEQUENCE [LARGE SCALE GENOMIC DNA]</scope>
</reference>
<gene>
    <name evidence="1" type="ORF">AVEN_5947_1</name>
</gene>
<dbReference type="InterPro" id="IPR052709">
    <property type="entry name" value="Transposase-MT_Hybrid"/>
</dbReference>
<organism evidence="1 2">
    <name type="scientific">Araneus ventricosus</name>
    <name type="common">Orbweaver spider</name>
    <name type="synonym">Epeira ventricosa</name>
    <dbReference type="NCBI Taxonomy" id="182803"/>
    <lineage>
        <taxon>Eukaryota</taxon>
        <taxon>Metazoa</taxon>
        <taxon>Ecdysozoa</taxon>
        <taxon>Arthropoda</taxon>
        <taxon>Chelicerata</taxon>
        <taxon>Arachnida</taxon>
        <taxon>Araneae</taxon>
        <taxon>Araneomorphae</taxon>
        <taxon>Entelegynae</taxon>
        <taxon>Araneoidea</taxon>
        <taxon>Araneidae</taxon>
        <taxon>Araneus</taxon>
    </lineage>
</organism>
<evidence type="ECO:0000313" key="2">
    <source>
        <dbReference type="Proteomes" id="UP000499080"/>
    </source>
</evidence>
<protein>
    <recommendedName>
        <fullName evidence="3">Mos1 transposase HTH domain-containing protein</fullName>
    </recommendedName>
</protein>
<dbReference type="PANTHER" id="PTHR46060:SF1">
    <property type="entry name" value="MARINER MOS1 TRANSPOSASE-LIKE PROTEIN"/>
    <property type="match status" value="1"/>
</dbReference>
<name>A0A4Y2KW54_ARAVE</name>
<accession>A0A4Y2KW54</accession>
<dbReference type="GO" id="GO:0003676">
    <property type="term" value="F:nucleic acid binding"/>
    <property type="evidence" value="ECO:0007669"/>
    <property type="project" value="InterPro"/>
</dbReference>
<sequence length="225" mass="25650">MDAPRSEQRAVVRFLITEGERNAGIHWRMVAVYGEHCLGRTAANNWCKSFREGRQTISDLPRPDQANIVITNDSIAAFDEMTRANRRVRTRDISDELNLSKGTVHTIVHQHLGVYSGTPGWVGRLHFSRPLTTEKVTSPNPTGGTRIDPLQYSKVCAKWVPKHLTLDHQKLRMGLSLQHLICYEEDPAFLESIVAGDESWYHHYTPESKKTSMQWKHTSSPPPRK</sequence>
<evidence type="ECO:0008006" key="3">
    <source>
        <dbReference type="Google" id="ProtNLM"/>
    </source>
</evidence>
<dbReference type="EMBL" id="BGPR01005072">
    <property type="protein sequence ID" value="GBN06525.1"/>
    <property type="molecule type" value="Genomic_DNA"/>
</dbReference>
<dbReference type="Proteomes" id="UP000499080">
    <property type="component" value="Unassembled WGS sequence"/>
</dbReference>
<evidence type="ECO:0000313" key="1">
    <source>
        <dbReference type="EMBL" id="GBN06525.1"/>
    </source>
</evidence>
<dbReference type="PANTHER" id="PTHR46060">
    <property type="entry name" value="MARINER MOS1 TRANSPOSASE-LIKE PROTEIN"/>
    <property type="match status" value="1"/>
</dbReference>
<dbReference type="OrthoDB" id="6118231at2759"/>
<keyword evidence="2" id="KW-1185">Reference proteome</keyword>
<dbReference type="AlphaFoldDB" id="A0A4Y2KW54"/>